<name>A0A842IMP5_9FLAO</name>
<comment type="caution">
    <text evidence="1">The sequence shown here is derived from an EMBL/GenBank/DDBJ whole genome shotgun (WGS) entry which is preliminary data.</text>
</comment>
<sequence>MGGIHGVGKGTICEELCECFNFKHLSASDVLKWEEISDKKNKKVLNINSTQERLLYGLSQIIEPTNNYLLDGHFCLLNSEGEPERVPENTFLKINPFAIIIITCDVETISSRLKNRDKVNYSIKVLQDMQDLEITFAKEISLKLSIPFFNVKTSDDISLQAFLRHYESTY</sequence>
<dbReference type="EMBL" id="JACLCP010000001">
    <property type="protein sequence ID" value="MBC2844240.1"/>
    <property type="molecule type" value="Genomic_DNA"/>
</dbReference>
<evidence type="ECO:0000313" key="2">
    <source>
        <dbReference type="Proteomes" id="UP000533900"/>
    </source>
</evidence>
<dbReference type="Proteomes" id="UP000533900">
    <property type="component" value="Unassembled WGS sequence"/>
</dbReference>
<dbReference type="Pfam" id="PF13207">
    <property type="entry name" value="AAA_17"/>
    <property type="match status" value="1"/>
</dbReference>
<keyword evidence="2" id="KW-1185">Reference proteome</keyword>
<dbReference type="SUPFAM" id="SSF52540">
    <property type="entry name" value="P-loop containing nucleoside triphosphate hydrolases"/>
    <property type="match status" value="1"/>
</dbReference>
<dbReference type="Gene3D" id="3.40.50.300">
    <property type="entry name" value="P-loop containing nucleotide triphosphate hydrolases"/>
    <property type="match status" value="1"/>
</dbReference>
<protein>
    <submittedName>
        <fullName evidence="1">AAA family ATPase</fullName>
    </submittedName>
</protein>
<proteinExistence type="predicted"/>
<dbReference type="RefSeq" id="WP_185787924.1">
    <property type="nucleotide sequence ID" value="NZ_JACLCP010000001.1"/>
</dbReference>
<accession>A0A842IMP5</accession>
<evidence type="ECO:0000313" key="1">
    <source>
        <dbReference type="EMBL" id="MBC2844240.1"/>
    </source>
</evidence>
<dbReference type="AlphaFoldDB" id="A0A842IMP5"/>
<gene>
    <name evidence="1" type="ORF">H7F21_03980</name>
</gene>
<reference evidence="1" key="1">
    <citation type="submission" date="2020-08" db="EMBL/GenBank/DDBJ databases">
        <title>Winogradskyella ouciana sp. nov., isolated from the hadal seawater of the Mariana Trench.</title>
        <authorList>
            <person name="He X."/>
        </authorList>
    </citation>
    <scope>NUCLEOTIDE SEQUENCE [LARGE SCALE GENOMIC DNA]</scope>
    <source>
        <strain evidence="1">KCTC 52348</strain>
    </source>
</reference>
<dbReference type="InterPro" id="IPR027417">
    <property type="entry name" value="P-loop_NTPase"/>
</dbReference>
<organism evidence="1 2">
    <name type="scientific">Winogradskyella flava</name>
    <dbReference type="NCBI Taxonomy" id="1884876"/>
    <lineage>
        <taxon>Bacteria</taxon>
        <taxon>Pseudomonadati</taxon>
        <taxon>Bacteroidota</taxon>
        <taxon>Flavobacteriia</taxon>
        <taxon>Flavobacteriales</taxon>
        <taxon>Flavobacteriaceae</taxon>
        <taxon>Winogradskyella</taxon>
    </lineage>
</organism>